<feature type="domain" description="PAC" evidence="7">
    <location>
        <begin position="443"/>
        <end position="495"/>
    </location>
</feature>
<evidence type="ECO:0000256" key="2">
    <source>
        <dbReference type="ARBA" id="ARBA00012438"/>
    </source>
</evidence>
<reference evidence="9" key="1">
    <citation type="journal article" date="2019" name="Int. J. Syst. Evol. Microbiol.">
        <title>The Global Catalogue of Microorganisms (GCM) 10K type strain sequencing project: providing services to taxonomists for standard genome sequencing and annotation.</title>
        <authorList>
            <consortium name="The Broad Institute Genomics Platform"/>
            <consortium name="The Broad Institute Genome Sequencing Center for Infectious Disease"/>
            <person name="Wu L."/>
            <person name="Ma J."/>
        </authorList>
    </citation>
    <scope>NUCLEOTIDE SEQUENCE [LARGE SCALE GENOMIC DNA]</scope>
    <source>
        <strain evidence="9">CCUG 55995</strain>
    </source>
</reference>
<dbReference type="SUPFAM" id="SSF55785">
    <property type="entry name" value="PYP-like sensor domain (PAS domain)"/>
    <property type="match status" value="1"/>
</dbReference>
<dbReference type="InterPro" id="IPR003661">
    <property type="entry name" value="HisK_dim/P_dom"/>
</dbReference>
<evidence type="ECO:0000256" key="1">
    <source>
        <dbReference type="ARBA" id="ARBA00000085"/>
    </source>
</evidence>
<keyword evidence="9" id="KW-1185">Reference proteome</keyword>
<accession>A0ABV9I8Q1</accession>
<dbReference type="CDD" id="cd00082">
    <property type="entry name" value="HisKA"/>
    <property type="match status" value="1"/>
</dbReference>
<proteinExistence type="predicted"/>
<dbReference type="CDD" id="cd00130">
    <property type="entry name" value="PAS"/>
    <property type="match status" value="1"/>
</dbReference>
<comment type="catalytic activity">
    <reaction evidence="1">
        <text>ATP + protein L-histidine = ADP + protein N-phospho-L-histidine.</text>
        <dbReference type="EC" id="2.7.13.3"/>
    </reaction>
</comment>
<dbReference type="InterPro" id="IPR003594">
    <property type="entry name" value="HATPase_dom"/>
</dbReference>
<dbReference type="PROSITE" id="PS50113">
    <property type="entry name" value="PAC"/>
    <property type="match status" value="1"/>
</dbReference>
<keyword evidence="8" id="KW-0547">Nucleotide-binding</keyword>
<dbReference type="SMART" id="SM00065">
    <property type="entry name" value="GAF"/>
    <property type="match status" value="2"/>
</dbReference>
<dbReference type="Gene3D" id="3.30.565.10">
    <property type="entry name" value="Histidine kinase-like ATPase, C-terminal domain"/>
    <property type="match status" value="1"/>
</dbReference>
<evidence type="ECO:0000256" key="3">
    <source>
        <dbReference type="ARBA" id="ARBA00022553"/>
    </source>
</evidence>
<dbReference type="EMBL" id="JBHSEI010000007">
    <property type="protein sequence ID" value="MFC4638702.1"/>
    <property type="molecule type" value="Genomic_DNA"/>
</dbReference>
<dbReference type="InterPro" id="IPR052162">
    <property type="entry name" value="Sensor_kinase/Photoreceptor"/>
</dbReference>
<evidence type="ECO:0000259" key="7">
    <source>
        <dbReference type="PROSITE" id="PS50113"/>
    </source>
</evidence>
<dbReference type="InterPro" id="IPR036890">
    <property type="entry name" value="HATPase_C_sf"/>
</dbReference>
<dbReference type="InterPro" id="IPR000700">
    <property type="entry name" value="PAS-assoc_C"/>
</dbReference>
<dbReference type="Pfam" id="PF00989">
    <property type="entry name" value="PAS"/>
    <property type="match status" value="1"/>
</dbReference>
<dbReference type="NCBIfam" id="TIGR00229">
    <property type="entry name" value="sensory_box"/>
    <property type="match status" value="1"/>
</dbReference>
<comment type="caution">
    <text evidence="8">The sequence shown here is derived from an EMBL/GenBank/DDBJ whole genome shotgun (WGS) entry which is preliminary data.</text>
</comment>
<dbReference type="PRINTS" id="PR00344">
    <property type="entry name" value="BCTRLSENSOR"/>
</dbReference>
<dbReference type="PANTHER" id="PTHR43304">
    <property type="entry name" value="PHYTOCHROME-LIKE PROTEIN CPH1"/>
    <property type="match status" value="1"/>
</dbReference>
<organism evidence="8 9">
    <name type="scientific">Deinococcus hohokamensis</name>
    <dbReference type="NCBI Taxonomy" id="309883"/>
    <lineage>
        <taxon>Bacteria</taxon>
        <taxon>Thermotogati</taxon>
        <taxon>Deinococcota</taxon>
        <taxon>Deinococci</taxon>
        <taxon>Deinococcales</taxon>
        <taxon>Deinococcaceae</taxon>
        <taxon>Deinococcus</taxon>
    </lineage>
</organism>
<dbReference type="InterPro" id="IPR004358">
    <property type="entry name" value="Sig_transdc_His_kin-like_C"/>
</dbReference>
<evidence type="ECO:0000313" key="8">
    <source>
        <dbReference type="EMBL" id="MFC4638702.1"/>
    </source>
</evidence>
<dbReference type="GO" id="GO:0005524">
    <property type="term" value="F:ATP binding"/>
    <property type="evidence" value="ECO:0007669"/>
    <property type="project" value="UniProtKB-KW"/>
</dbReference>
<evidence type="ECO:0000259" key="6">
    <source>
        <dbReference type="PROSITE" id="PS50109"/>
    </source>
</evidence>
<dbReference type="Proteomes" id="UP001595952">
    <property type="component" value="Unassembled WGS sequence"/>
</dbReference>
<dbReference type="Pfam" id="PF13185">
    <property type="entry name" value="GAF_2"/>
    <property type="match status" value="1"/>
</dbReference>
<dbReference type="PROSITE" id="PS50109">
    <property type="entry name" value="HIS_KIN"/>
    <property type="match status" value="1"/>
</dbReference>
<dbReference type="SMART" id="SM00086">
    <property type="entry name" value="PAC"/>
    <property type="match status" value="1"/>
</dbReference>
<keyword evidence="4" id="KW-0808">Transferase</keyword>
<dbReference type="PANTHER" id="PTHR43304:SF1">
    <property type="entry name" value="PAC DOMAIN-CONTAINING PROTEIN"/>
    <property type="match status" value="1"/>
</dbReference>
<dbReference type="InterPro" id="IPR013767">
    <property type="entry name" value="PAS_fold"/>
</dbReference>
<dbReference type="SUPFAM" id="SSF47384">
    <property type="entry name" value="Homodimeric domain of signal transducing histidine kinase"/>
    <property type="match status" value="1"/>
</dbReference>
<keyword evidence="3" id="KW-0597">Phosphoprotein</keyword>
<dbReference type="InterPro" id="IPR029016">
    <property type="entry name" value="GAF-like_dom_sf"/>
</dbReference>
<evidence type="ECO:0000313" key="9">
    <source>
        <dbReference type="Proteomes" id="UP001595952"/>
    </source>
</evidence>
<dbReference type="InterPro" id="IPR005467">
    <property type="entry name" value="His_kinase_dom"/>
</dbReference>
<dbReference type="EC" id="2.7.13.3" evidence="2"/>
<dbReference type="SUPFAM" id="SSF55874">
    <property type="entry name" value="ATPase domain of HSP90 chaperone/DNA topoisomerase II/histidine kinase"/>
    <property type="match status" value="1"/>
</dbReference>
<name>A0ABV9I8Q1_9DEIO</name>
<dbReference type="InterPro" id="IPR035965">
    <property type="entry name" value="PAS-like_dom_sf"/>
</dbReference>
<dbReference type="InterPro" id="IPR003018">
    <property type="entry name" value="GAF"/>
</dbReference>
<dbReference type="Gene3D" id="3.30.450.20">
    <property type="entry name" value="PAS domain"/>
    <property type="match status" value="1"/>
</dbReference>
<keyword evidence="5" id="KW-0418">Kinase</keyword>
<dbReference type="Pfam" id="PF00512">
    <property type="entry name" value="HisKA"/>
    <property type="match status" value="1"/>
</dbReference>
<dbReference type="SUPFAM" id="SSF55781">
    <property type="entry name" value="GAF domain-like"/>
    <property type="match status" value="2"/>
</dbReference>
<evidence type="ECO:0000256" key="5">
    <source>
        <dbReference type="ARBA" id="ARBA00022777"/>
    </source>
</evidence>
<dbReference type="SMART" id="SM00388">
    <property type="entry name" value="HisKA"/>
    <property type="match status" value="1"/>
</dbReference>
<dbReference type="Pfam" id="PF02518">
    <property type="entry name" value="HATPase_c"/>
    <property type="match status" value="1"/>
</dbReference>
<keyword evidence="8" id="KW-0067">ATP-binding</keyword>
<sequence length="735" mass="80132">MTDIRASEDLLEDQAHRLAALDAFVEFNEAVGTETDRTELARQAIRVVRLRFPGSSAVYYEPQGELWTVRAWSDDLGADVLSVLQAGLPGTTPVFEAAVRGQQAVFTDAWDPQAQAIEHTGEYGMAAHVPLVVGGEVCGMLGLGVRQRQQWSAPDQALVRAVARGLNLALDRAALLGRLAVQNAELAARGRALEAFAELSAQLGGQQTPLTLVRRAQEVVLSLLPEGYSAYYELDGDLWRQKVQTGERGDAALQAAVDTGLPYAAVGSLVRPWTSRSPWYQDQYDVARDELQGRAQHLGAVATLPVMLGGEPVGIFAVALFHVRHWTAADRAVLETVVQCLGQALERVQSVAQLGERTRQLEREQLFLRAVLDNLSEGVVACDASGRLTLFNGATRTFHGMDASPLAPEEWAGHYALLEADGRTPLTTERVPLFRAWQGETVRHAELVIRAADGQVRHIVANGQPLRSGDGTPLGAVVTMHDLSARKAAEEEVRRTNAELRRSNDDLAQFASVASHDLQAPLRAMVSFADLLERRCAEQLDDRARLYLRQITQSGLHMKRLVDDLLTFSQVHAAARPAQVTDSAAVTREVLSRLAVDIEAAGALVQCGELPAVMVDPGQLDSLMQNLVSNAMKYCRPGVMPEVRISAVPQDRFWRFAVQDNGIGIEPSYRARIFEMFQRLHTREEIEGTGLGLAICKKVVERHGGELWVEGAPGEGSTFFFTLPASPGPEAPAST</sequence>
<protein>
    <recommendedName>
        <fullName evidence="2">histidine kinase</fullName>
        <ecNumber evidence="2">2.7.13.3</ecNumber>
    </recommendedName>
</protein>
<dbReference type="Gene3D" id="3.30.450.40">
    <property type="match status" value="2"/>
</dbReference>
<feature type="domain" description="Histidine kinase" evidence="6">
    <location>
        <begin position="513"/>
        <end position="727"/>
    </location>
</feature>
<dbReference type="InterPro" id="IPR000014">
    <property type="entry name" value="PAS"/>
</dbReference>
<evidence type="ECO:0000256" key="4">
    <source>
        <dbReference type="ARBA" id="ARBA00022679"/>
    </source>
</evidence>
<gene>
    <name evidence="8" type="ORF">ACFO0D_10155</name>
</gene>
<dbReference type="SMART" id="SM00387">
    <property type="entry name" value="HATPase_c"/>
    <property type="match status" value="1"/>
</dbReference>
<dbReference type="Gene3D" id="1.10.287.130">
    <property type="match status" value="1"/>
</dbReference>
<dbReference type="InterPro" id="IPR036097">
    <property type="entry name" value="HisK_dim/P_sf"/>
</dbReference>
<dbReference type="RefSeq" id="WP_380061710.1">
    <property type="nucleotide sequence ID" value="NZ_JBHSEI010000007.1"/>
</dbReference>
<dbReference type="InterPro" id="IPR001610">
    <property type="entry name" value="PAC"/>
</dbReference>